<sequence length="268" mass="29246">METAELRYNWADPDVYETFIGRWSEHLASPFLSRANVARGDRVLDVACGTGVLSKALAEAGAHVIGVDVSEGYLEGARRRRSHPNIAYEHGDVRQLRFDANSFDAAVSTLALDVIPEIEQVVAEMKRVTRPGGVVASAVTQFFGGMPAFDLVINIGAVLETDFARLRSMRAGRQLFWPDGQATLWRKIGLVDVTEIPIVVDCEYASFADYWATFTAGPGSTTSTLMALSDDAHGSIEQHVRAGYLVGLPDGPRSFPMMFRIVRGLVPA</sequence>
<dbReference type="InterPro" id="IPR029063">
    <property type="entry name" value="SAM-dependent_MTases_sf"/>
</dbReference>
<dbReference type="Gene3D" id="3.40.50.150">
    <property type="entry name" value="Vaccinia Virus protein VP39"/>
    <property type="match status" value="1"/>
</dbReference>
<keyword evidence="2" id="KW-0808">Transferase</keyword>
<dbReference type="SUPFAM" id="SSF53335">
    <property type="entry name" value="S-adenosyl-L-methionine-dependent methyltransferases"/>
    <property type="match status" value="1"/>
</dbReference>
<gene>
    <name evidence="2" type="ORF">EEQ99_30460</name>
</gene>
<evidence type="ECO:0000313" key="2">
    <source>
        <dbReference type="EMBL" id="RUL96456.1"/>
    </source>
</evidence>
<comment type="caution">
    <text evidence="2">The sequence shown here is derived from an EMBL/GenBank/DDBJ whole genome shotgun (WGS) entry which is preliminary data.</text>
</comment>
<dbReference type="GO" id="GO:0032259">
    <property type="term" value="P:methylation"/>
    <property type="evidence" value="ECO:0007669"/>
    <property type="project" value="UniProtKB-KW"/>
</dbReference>
<name>A0A3S0PY73_9HYPH</name>
<evidence type="ECO:0000259" key="1">
    <source>
        <dbReference type="Pfam" id="PF13649"/>
    </source>
</evidence>
<keyword evidence="2" id="KW-0489">Methyltransferase</keyword>
<dbReference type="Proteomes" id="UP000273611">
    <property type="component" value="Unassembled WGS sequence"/>
</dbReference>
<reference evidence="2 3" key="1">
    <citation type="journal article" date="2015" name="Int. J. Syst. Evol. Microbiol.">
        <title>Rhizobium anhuiense sp. nov., isolated from effective nodules of Vicia faba and Pisum sativum.</title>
        <authorList>
            <person name="Zhang Y.J."/>
            <person name="Zheng W.T."/>
            <person name="Everall I."/>
            <person name="Young J.P."/>
            <person name="Zhang X.X."/>
            <person name="Tian C.F."/>
            <person name="Sui X.H."/>
            <person name="Wang E.T."/>
            <person name="Chen W.X."/>
        </authorList>
    </citation>
    <scope>NUCLEOTIDE SEQUENCE [LARGE SCALE GENOMIC DNA]</scope>
    <source>
        <strain evidence="2 3">CCBAU 23252</strain>
    </source>
</reference>
<feature type="domain" description="Methyltransferase" evidence="1">
    <location>
        <begin position="43"/>
        <end position="133"/>
    </location>
</feature>
<proteinExistence type="predicted"/>
<dbReference type="PANTHER" id="PTHR43591">
    <property type="entry name" value="METHYLTRANSFERASE"/>
    <property type="match status" value="1"/>
</dbReference>
<dbReference type="InterPro" id="IPR041698">
    <property type="entry name" value="Methyltransf_25"/>
</dbReference>
<evidence type="ECO:0000313" key="3">
    <source>
        <dbReference type="Proteomes" id="UP000273611"/>
    </source>
</evidence>
<dbReference type="EMBL" id="RIBW01000022">
    <property type="protein sequence ID" value="RUL96456.1"/>
    <property type="molecule type" value="Genomic_DNA"/>
</dbReference>
<dbReference type="AlphaFoldDB" id="A0A3S0PY73"/>
<protein>
    <submittedName>
        <fullName evidence="2">Class I SAM-dependent methyltransferase</fullName>
    </submittedName>
</protein>
<dbReference type="GO" id="GO:0008168">
    <property type="term" value="F:methyltransferase activity"/>
    <property type="evidence" value="ECO:0007669"/>
    <property type="project" value="UniProtKB-KW"/>
</dbReference>
<dbReference type="CDD" id="cd02440">
    <property type="entry name" value="AdoMet_MTases"/>
    <property type="match status" value="1"/>
</dbReference>
<accession>A0A3S0PY73</accession>
<dbReference type="Pfam" id="PF13649">
    <property type="entry name" value="Methyltransf_25"/>
    <property type="match status" value="1"/>
</dbReference>
<organism evidence="2 3">
    <name type="scientific">Rhizobium anhuiense</name>
    <dbReference type="NCBI Taxonomy" id="1184720"/>
    <lineage>
        <taxon>Bacteria</taxon>
        <taxon>Pseudomonadati</taxon>
        <taxon>Pseudomonadota</taxon>
        <taxon>Alphaproteobacteria</taxon>
        <taxon>Hyphomicrobiales</taxon>
        <taxon>Rhizobiaceae</taxon>
        <taxon>Rhizobium/Agrobacterium group</taxon>
        <taxon>Rhizobium</taxon>
    </lineage>
</organism>
<dbReference type="RefSeq" id="WP_127431609.1">
    <property type="nucleotide sequence ID" value="NZ_BMFI01000019.1"/>
</dbReference>